<dbReference type="InterPro" id="IPR024331">
    <property type="entry name" value="DUF3859"/>
</dbReference>
<sequence>MKHLISITMLFILSGCDGNSSDTNDTLNSTTGSADVTPDYLNKPLQGKVSQRGLYRMVRSGGVIDDNKTTTGKVISNPVIQQVKSTERIPLVKGAQMYLQYKIWSLPNRPAYVDLRRVLTHPEMTLPDGTVSTGSDFKVKRKVSSNHVIVYTGYGFDEDYELVEGEWTFQIWYQDKKLIEQKFTTYWPDEKEIAKIKPMLELGNQVQVKMQSPNNKDSKMNWPRVMAGVSQSELPPGVTEARQEMKKPIVTQ</sequence>
<reference evidence="3" key="1">
    <citation type="submission" date="2018-06" db="EMBL/GenBank/DDBJ databases">
        <authorList>
            <person name="Zhirakovskaya E."/>
        </authorList>
    </citation>
    <scope>NUCLEOTIDE SEQUENCE</scope>
</reference>
<dbReference type="Gene3D" id="2.60.40.2390">
    <property type="match status" value="1"/>
</dbReference>
<protein>
    <recommendedName>
        <fullName evidence="2">DUF3859 domain-containing protein</fullName>
    </recommendedName>
</protein>
<organism evidence="3">
    <name type="scientific">hydrothermal vent metagenome</name>
    <dbReference type="NCBI Taxonomy" id="652676"/>
    <lineage>
        <taxon>unclassified sequences</taxon>
        <taxon>metagenomes</taxon>
        <taxon>ecological metagenomes</taxon>
    </lineage>
</organism>
<name>A0A3B0X499_9ZZZZ</name>
<evidence type="ECO:0000313" key="3">
    <source>
        <dbReference type="EMBL" id="VAW50714.1"/>
    </source>
</evidence>
<feature type="compositionally biased region" description="Basic and acidic residues" evidence="1">
    <location>
        <begin position="241"/>
        <end position="252"/>
    </location>
</feature>
<dbReference type="PROSITE" id="PS51257">
    <property type="entry name" value="PROKAR_LIPOPROTEIN"/>
    <property type="match status" value="1"/>
</dbReference>
<evidence type="ECO:0000259" key="2">
    <source>
        <dbReference type="Pfam" id="PF12975"/>
    </source>
</evidence>
<proteinExistence type="predicted"/>
<gene>
    <name evidence="3" type="ORF">MNBD_GAMMA05-2642</name>
</gene>
<accession>A0A3B0X499</accession>
<dbReference type="Pfam" id="PF12975">
    <property type="entry name" value="DUF3859"/>
    <property type="match status" value="1"/>
</dbReference>
<feature type="domain" description="DUF3859" evidence="2">
    <location>
        <begin position="80"/>
        <end position="184"/>
    </location>
</feature>
<dbReference type="EMBL" id="UOFE01000006">
    <property type="protein sequence ID" value="VAW50714.1"/>
    <property type="molecule type" value="Genomic_DNA"/>
</dbReference>
<feature type="region of interest" description="Disordered" evidence="1">
    <location>
        <begin position="230"/>
        <end position="252"/>
    </location>
</feature>
<evidence type="ECO:0000256" key="1">
    <source>
        <dbReference type="SAM" id="MobiDB-lite"/>
    </source>
</evidence>
<dbReference type="AlphaFoldDB" id="A0A3B0X499"/>